<evidence type="ECO:0000313" key="2">
    <source>
        <dbReference type="EMBL" id="GAA2410438.1"/>
    </source>
</evidence>
<dbReference type="RefSeq" id="WP_344588304.1">
    <property type="nucleotide sequence ID" value="NZ_BAAARW010000006.1"/>
</dbReference>
<gene>
    <name evidence="2" type="ORF">GCM10010191_19160</name>
</gene>
<keyword evidence="1" id="KW-0812">Transmembrane</keyword>
<accession>A0ABP5VSZ0</accession>
<sequence length="163" mass="17513">MGVFGRGDRTRPWSLAARYGVPLVAVAMIVVSLIGIRGSVRAWTGDGTPGTFTAKWPDCRGNDCSWTGDFTSVDGRVHKSHVALYDGRGHRDMRKGGTRPALDTGNPMRVYGPGGYKDVPGYELLMLLSGLGALFYAGKAWRGRPRRRPGIAAAPAPRPSGRS</sequence>
<reference evidence="3" key="1">
    <citation type="journal article" date="2019" name="Int. J. Syst. Evol. Microbiol.">
        <title>The Global Catalogue of Microorganisms (GCM) 10K type strain sequencing project: providing services to taxonomists for standard genome sequencing and annotation.</title>
        <authorList>
            <consortium name="The Broad Institute Genomics Platform"/>
            <consortium name="The Broad Institute Genome Sequencing Center for Infectious Disease"/>
            <person name="Wu L."/>
            <person name="Ma J."/>
        </authorList>
    </citation>
    <scope>NUCLEOTIDE SEQUENCE [LARGE SCALE GENOMIC DNA]</scope>
    <source>
        <strain evidence="3">JCM 3325</strain>
    </source>
</reference>
<organism evidence="2 3">
    <name type="scientific">Actinomadura vinacea</name>
    <dbReference type="NCBI Taxonomy" id="115336"/>
    <lineage>
        <taxon>Bacteria</taxon>
        <taxon>Bacillati</taxon>
        <taxon>Actinomycetota</taxon>
        <taxon>Actinomycetes</taxon>
        <taxon>Streptosporangiales</taxon>
        <taxon>Thermomonosporaceae</taxon>
        <taxon>Actinomadura</taxon>
    </lineage>
</organism>
<name>A0ABP5VSZ0_9ACTN</name>
<evidence type="ECO:0000256" key="1">
    <source>
        <dbReference type="SAM" id="Phobius"/>
    </source>
</evidence>
<proteinExistence type="predicted"/>
<dbReference type="Proteomes" id="UP001501231">
    <property type="component" value="Unassembled WGS sequence"/>
</dbReference>
<keyword evidence="1" id="KW-0472">Membrane</keyword>
<protein>
    <recommendedName>
        <fullName evidence="4">Cell wall protein</fullName>
    </recommendedName>
</protein>
<keyword evidence="1" id="KW-1133">Transmembrane helix</keyword>
<evidence type="ECO:0008006" key="4">
    <source>
        <dbReference type="Google" id="ProtNLM"/>
    </source>
</evidence>
<dbReference type="EMBL" id="BAAARW010000006">
    <property type="protein sequence ID" value="GAA2410438.1"/>
    <property type="molecule type" value="Genomic_DNA"/>
</dbReference>
<evidence type="ECO:0000313" key="3">
    <source>
        <dbReference type="Proteomes" id="UP001501231"/>
    </source>
</evidence>
<feature type="transmembrane region" description="Helical" evidence="1">
    <location>
        <begin position="119"/>
        <end position="138"/>
    </location>
</feature>
<feature type="transmembrane region" description="Helical" evidence="1">
    <location>
        <begin position="21"/>
        <end position="40"/>
    </location>
</feature>
<keyword evidence="3" id="KW-1185">Reference proteome</keyword>
<comment type="caution">
    <text evidence="2">The sequence shown here is derived from an EMBL/GenBank/DDBJ whole genome shotgun (WGS) entry which is preliminary data.</text>
</comment>